<evidence type="ECO:0000256" key="1">
    <source>
        <dbReference type="SAM" id="Phobius"/>
    </source>
</evidence>
<keyword evidence="1" id="KW-1133">Transmembrane helix</keyword>
<protein>
    <submittedName>
        <fullName evidence="2">Uncharacterized protein</fullName>
    </submittedName>
</protein>
<sequence length="59" mass="6874">MTQPVNTFILHTLYLILSPFPLPITLFLIFFPFSFAFRKKGLTLLAVKNCAAKKWKVRM</sequence>
<evidence type="ECO:0000313" key="3">
    <source>
        <dbReference type="Proteomes" id="UP000009872"/>
    </source>
</evidence>
<organism evidence="2 3">
    <name type="scientific">Bacteroides oleiciplenus YIT 12058</name>
    <dbReference type="NCBI Taxonomy" id="742727"/>
    <lineage>
        <taxon>Bacteria</taxon>
        <taxon>Pseudomonadati</taxon>
        <taxon>Bacteroidota</taxon>
        <taxon>Bacteroidia</taxon>
        <taxon>Bacteroidales</taxon>
        <taxon>Bacteroidaceae</taxon>
        <taxon>Bacteroides</taxon>
    </lineage>
</organism>
<name>K9DSW1_9BACE</name>
<dbReference type="AlphaFoldDB" id="K9DSW1"/>
<keyword evidence="3" id="KW-1185">Reference proteome</keyword>
<reference evidence="2 3" key="1">
    <citation type="submission" date="2012-09" db="EMBL/GenBank/DDBJ databases">
        <title>The Genome Sequence of Bacteroides oleiciplenus YIT 12058.</title>
        <authorList>
            <consortium name="The Broad Institute Genome Sequencing Platform"/>
            <person name="Earl A."/>
            <person name="Ward D."/>
            <person name="Feldgarden M."/>
            <person name="Gevers D."/>
            <person name="Morotomi M."/>
            <person name="Walker B."/>
            <person name="Young S.K."/>
            <person name="Zeng Q."/>
            <person name="Gargeya S."/>
            <person name="Fitzgerald M."/>
            <person name="Haas B."/>
            <person name="Abouelleil A."/>
            <person name="Alvarado L."/>
            <person name="Arachchi H.M."/>
            <person name="Berlin A.M."/>
            <person name="Chapman S.B."/>
            <person name="Goldberg J."/>
            <person name="Griggs A."/>
            <person name="Gujja S."/>
            <person name="Hansen M."/>
            <person name="Howarth C."/>
            <person name="Imamovic A."/>
            <person name="Larimer J."/>
            <person name="McCowen C."/>
            <person name="Montmayeur A."/>
            <person name="Murphy C."/>
            <person name="Neiman D."/>
            <person name="Pearson M."/>
            <person name="Priest M."/>
            <person name="Roberts A."/>
            <person name="Saif S."/>
            <person name="Shea T."/>
            <person name="Sisk P."/>
            <person name="Sykes S."/>
            <person name="Wortman J."/>
            <person name="Nusbaum C."/>
            <person name="Birren B."/>
        </authorList>
    </citation>
    <scope>NUCLEOTIDE SEQUENCE [LARGE SCALE GENOMIC DNA]</scope>
    <source>
        <strain evidence="2 3">YIT 12058</strain>
    </source>
</reference>
<dbReference type="HOGENOM" id="CLU_2950680_0_0_10"/>
<dbReference type="Proteomes" id="UP000009872">
    <property type="component" value="Unassembled WGS sequence"/>
</dbReference>
<keyword evidence="1" id="KW-0812">Transmembrane</keyword>
<proteinExistence type="predicted"/>
<accession>K9DSW1</accession>
<gene>
    <name evidence="2" type="ORF">HMPREF9447_05411</name>
</gene>
<evidence type="ECO:0000313" key="2">
    <source>
        <dbReference type="EMBL" id="EKU87528.1"/>
    </source>
</evidence>
<feature type="transmembrane region" description="Helical" evidence="1">
    <location>
        <begin position="12"/>
        <end position="37"/>
    </location>
</feature>
<dbReference type="STRING" id="742727.HMPREF9447_05411"/>
<keyword evidence="1" id="KW-0472">Membrane</keyword>
<comment type="caution">
    <text evidence="2">The sequence shown here is derived from an EMBL/GenBank/DDBJ whole genome shotgun (WGS) entry which is preliminary data.</text>
</comment>
<dbReference type="EMBL" id="ADLF01000025">
    <property type="protein sequence ID" value="EKU87528.1"/>
    <property type="molecule type" value="Genomic_DNA"/>
</dbReference>